<feature type="transmembrane region" description="Helical" evidence="6">
    <location>
        <begin position="39"/>
        <end position="61"/>
    </location>
</feature>
<dbReference type="Proteomes" id="UP000754883">
    <property type="component" value="Unassembled WGS sequence"/>
</dbReference>
<evidence type="ECO:0000259" key="7">
    <source>
        <dbReference type="Pfam" id="PF20684"/>
    </source>
</evidence>
<sequence>MAEDTVMIVGIALGILAIISVITRIWARISKKAGLKWDDGMIIVAILAMIVTDVLAVYAIIQHPEGPEAATKATQTEDYSEADQEYTRLTWSLTVVYFFTVSSTKLSIIFLYHRLFFVERALRRQIWALSIVVIGYWIGCTIANLTNCVPMKYMWLNSLSDPRYCFNFNHYWFAVGLVETFIDILIIVLPIKVILALQFTRKQKFAVLFVFLLGVFVIISGLLKTIFGYIPGSRQPSFENTQLWTTIHICTGIICACLPVCWPLISRLGNIQPAIWSGATWLRNYLSRGSRWSSRDQTATSHRPATGESGFNKLTNNFTSRGFDLTFSGDKGESQENIYPLSQVEHQKTTSAV</sequence>
<dbReference type="PANTHER" id="PTHR33048:SF47">
    <property type="entry name" value="INTEGRAL MEMBRANE PROTEIN-RELATED"/>
    <property type="match status" value="1"/>
</dbReference>
<evidence type="ECO:0000256" key="6">
    <source>
        <dbReference type="SAM" id="Phobius"/>
    </source>
</evidence>
<comment type="caution">
    <text evidence="8">The sequence shown here is derived from an EMBL/GenBank/DDBJ whole genome shotgun (WGS) entry which is preliminary data.</text>
</comment>
<feature type="domain" description="Rhodopsin" evidence="7">
    <location>
        <begin position="24"/>
        <end position="267"/>
    </location>
</feature>
<keyword evidence="4 6" id="KW-0472">Membrane</keyword>
<dbReference type="Pfam" id="PF20684">
    <property type="entry name" value="Fung_rhodopsin"/>
    <property type="match status" value="1"/>
</dbReference>
<keyword evidence="2 6" id="KW-0812">Transmembrane</keyword>
<comment type="similarity">
    <text evidence="5">Belongs to the SAT4 family.</text>
</comment>
<gene>
    <name evidence="8" type="ORF">CBYS24578_00012282</name>
</gene>
<feature type="transmembrane region" description="Helical" evidence="6">
    <location>
        <begin position="207"/>
        <end position="230"/>
    </location>
</feature>
<dbReference type="EMBL" id="CABFNO020001387">
    <property type="protein sequence ID" value="CAG9984557.1"/>
    <property type="molecule type" value="Genomic_DNA"/>
</dbReference>
<feature type="transmembrane region" description="Helical" evidence="6">
    <location>
        <begin position="6"/>
        <end position="27"/>
    </location>
</feature>
<evidence type="ECO:0000256" key="5">
    <source>
        <dbReference type="ARBA" id="ARBA00038359"/>
    </source>
</evidence>
<evidence type="ECO:0000256" key="1">
    <source>
        <dbReference type="ARBA" id="ARBA00004141"/>
    </source>
</evidence>
<name>A0A9N9Y119_9HYPO</name>
<evidence type="ECO:0000256" key="4">
    <source>
        <dbReference type="ARBA" id="ARBA00023136"/>
    </source>
</evidence>
<accession>A0A9N9Y119</accession>
<feature type="transmembrane region" description="Helical" evidence="6">
    <location>
        <begin position="242"/>
        <end position="265"/>
    </location>
</feature>
<comment type="subcellular location">
    <subcellularLocation>
        <location evidence="1">Membrane</location>
        <topology evidence="1">Multi-pass membrane protein</topology>
    </subcellularLocation>
</comment>
<dbReference type="AlphaFoldDB" id="A0A9N9Y119"/>
<evidence type="ECO:0000256" key="3">
    <source>
        <dbReference type="ARBA" id="ARBA00022989"/>
    </source>
</evidence>
<feature type="transmembrane region" description="Helical" evidence="6">
    <location>
        <begin position="126"/>
        <end position="146"/>
    </location>
</feature>
<protein>
    <recommendedName>
        <fullName evidence="7">Rhodopsin domain-containing protein</fullName>
    </recommendedName>
</protein>
<evidence type="ECO:0000313" key="9">
    <source>
        <dbReference type="Proteomes" id="UP000754883"/>
    </source>
</evidence>
<dbReference type="InterPro" id="IPR049326">
    <property type="entry name" value="Rhodopsin_dom_fungi"/>
</dbReference>
<reference evidence="9" key="1">
    <citation type="submission" date="2019-06" db="EMBL/GenBank/DDBJ databases">
        <authorList>
            <person name="Broberg M."/>
        </authorList>
    </citation>
    <scope>NUCLEOTIDE SEQUENCE [LARGE SCALE GENOMIC DNA]</scope>
</reference>
<keyword evidence="3 6" id="KW-1133">Transmembrane helix</keyword>
<evidence type="ECO:0000313" key="8">
    <source>
        <dbReference type="EMBL" id="CAG9984557.1"/>
    </source>
</evidence>
<dbReference type="InterPro" id="IPR052337">
    <property type="entry name" value="SAT4-like"/>
</dbReference>
<dbReference type="OrthoDB" id="5329176at2759"/>
<feature type="transmembrane region" description="Helical" evidence="6">
    <location>
        <begin position="171"/>
        <end position="195"/>
    </location>
</feature>
<proteinExistence type="inferred from homology"/>
<dbReference type="PANTHER" id="PTHR33048">
    <property type="entry name" value="PTH11-LIKE INTEGRAL MEMBRANE PROTEIN (AFU_ORTHOLOGUE AFUA_5G11245)"/>
    <property type="match status" value="1"/>
</dbReference>
<reference evidence="8 9" key="2">
    <citation type="submission" date="2021-10" db="EMBL/GenBank/DDBJ databases">
        <authorList>
            <person name="Piombo E."/>
        </authorList>
    </citation>
    <scope>NUCLEOTIDE SEQUENCE [LARGE SCALE GENOMIC DNA]</scope>
</reference>
<dbReference type="GO" id="GO:0016020">
    <property type="term" value="C:membrane"/>
    <property type="evidence" value="ECO:0007669"/>
    <property type="project" value="UniProtKB-SubCell"/>
</dbReference>
<keyword evidence="9" id="KW-1185">Reference proteome</keyword>
<organism evidence="8 9">
    <name type="scientific">Clonostachys byssicola</name>
    <dbReference type="NCBI Taxonomy" id="160290"/>
    <lineage>
        <taxon>Eukaryota</taxon>
        <taxon>Fungi</taxon>
        <taxon>Dikarya</taxon>
        <taxon>Ascomycota</taxon>
        <taxon>Pezizomycotina</taxon>
        <taxon>Sordariomycetes</taxon>
        <taxon>Hypocreomycetidae</taxon>
        <taxon>Hypocreales</taxon>
        <taxon>Bionectriaceae</taxon>
        <taxon>Clonostachys</taxon>
    </lineage>
</organism>
<feature type="transmembrane region" description="Helical" evidence="6">
    <location>
        <begin position="95"/>
        <end position="114"/>
    </location>
</feature>
<evidence type="ECO:0000256" key="2">
    <source>
        <dbReference type="ARBA" id="ARBA00022692"/>
    </source>
</evidence>